<dbReference type="GO" id="GO:0046872">
    <property type="term" value="F:metal ion binding"/>
    <property type="evidence" value="ECO:0007669"/>
    <property type="project" value="UniProtKB-KW"/>
</dbReference>
<dbReference type="GO" id="GO:0033743">
    <property type="term" value="F:peptide-methionine (R)-S-oxide reductase activity"/>
    <property type="evidence" value="ECO:0007669"/>
    <property type="project" value="UniProtKB-EC"/>
</dbReference>
<dbReference type="GO" id="GO:0030091">
    <property type="term" value="P:protein repair"/>
    <property type="evidence" value="ECO:0007669"/>
    <property type="project" value="InterPro"/>
</dbReference>
<evidence type="ECO:0000256" key="4">
    <source>
        <dbReference type="ARBA" id="ARBA00022723"/>
    </source>
</evidence>
<evidence type="ECO:0000256" key="6">
    <source>
        <dbReference type="ARBA" id="ARBA00023002"/>
    </source>
</evidence>
<comment type="similarity">
    <text evidence="2">Belongs to the MsrB Met sulfoxide reductase family.</text>
</comment>
<keyword evidence="4" id="KW-0479">Metal-binding</keyword>
<evidence type="ECO:0000256" key="2">
    <source>
        <dbReference type="ARBA" id="ARBA00007174"/>
    </source>
</evidence>
<dbReference type="AlphaFoldDB" id="A0A6J6G2T0"/>
<protein>
    <recommendedName>
        <fullName evidence="3">peptide-methionine (R)-S-oxide reductase</fullName>
        <ecNumber evidence="3">1.8.4.12</ecNumber>
    </recommendedName>
</protein>
<dbReference type="Pfam" id="PF01641">
    <property type="entry name" value="SelR"/>
    <property type="match status" value="1"/>
</dbReference>
<dbReference type="EMBL" id="CAFBLI010000016">
    <property type="protein sequence ID" value="CAB4859489.1"/>
    <property type="molecule type" value="Genomic_DNA"/>
</dbReference>
<dbReference type="PANTHER" id="PTHR10173:SF52">
    <property type="entry name" value="METHIONINE-R-SULFOXIDE REDUCTASE B1"/>
    <property type="match status" value="1"/>
</dbReference>
<comment type="cofactor">
    <cofactor evidence="1">
        <name>Zn(2+)</name>
        <dbReference type="ChEBI" id="CHEBI:29105"/>
    </cofactor>
</comment>
<reference evidence="9" key="1">
    <citation type="submission" date="2020-05" db="EMBL/GenBank/DDBJ databases">
        <authorList>
            <person name="Chiriac C."/>
            <person name="Salcher M."/>
            <person name="Ghai R."/>
            <person name="Kavagutti S V."/>
        </authorList>
    </citation>
    <scope>NUCLEOTIDE SEQUENCE</scope>
</reference>
<dbReference type="InterPro" id="IPR002579">
    <property type="entry name" value="Met_Sox_Rdtase_MsrB_dom"/>
</dbReference>
<accession>A0A6J6G2T0</accession>
<dbReference type="PANTHER" id="PTHR10173">
    <property type="entry name" value="METHIONINE SULFOXIDE REDUCTASE"/>
    <property type="match status" value="1"/>
</dbReference>
<dbReference type="EMBL" id="CAFBPY010000003">
    <property type="protein sequence ID" value="CAB5033202.1"/>
    <property type="molecule type" value="Genomic_DNA"/>
</dbReference>
<sequence length="140" mass="15775">MKKSSSKNYPVVLDDEKLKAELDPIAYSVLRKAATERPFTGKYTDEERSGIYRCNACSAELFTSKEKFHSGCGWPSFYAPKEDDAVELISDFTMGMKRTEVRCAACGSHLGHVFEGEGYEVPTDQRWCINSVSLELELKD</sequence>
<dbReference type="InterPro" id="IPR011057">
    <property type="entry name" value="Mss4-like_sf"/>
</dbReference>
<dbReference type="EMBL" id="CAEZUJ010000007">
    <property type="protein sequence ID" value="CAB4593305.1"/>
    <property type="molecule type" value="Genomic_DNA"/>
</dbReference>
<keyword evidence="6" id="KW-0560">Oxidoreductase</keyword>
<keyword evidence="5" id="KW-0862">Zinc</keyword>
<evidence type="ECO:0000256" key="7">
    <source>
        <dbReference type="ARBA" id="ARBA00048488"/>
    </source>
</evidence>
<dbReference type="FunFam" id="2.170.150.20:FF:000001">
    <property type="entry name" value="Peptide methionine sulfoxide reductase MsrB"/>
    <property type="match status" value="1"/>
</dbReference>
<dbReference type="NCBIfam" id="TIGR00357">
    <property type="entry name" value="peptide-methionine (R)-S-oxide reductase MsrB"/>
    <property type="match status" value="1"/>
</dbReference>
<evidence type="ECO:0000313" key="9">
    <source>
        <dbReference type="EMBL" id="CAB4593305.1"/>
    </source>
</evidence>
<feature type="domain" description="MsrB" evidence="8">
    <location>
        <begin position="15"/>
        <end position="139"/>
    </location>
</feature>
<dbReference type="Gene3D" id="2.170.150.20">
    <property type="entry name" value="Peptide methionine sulfoxide reductase"/>
    <property type="match status" value="1"/>
</dbReference>
<evidence type="ECO:0000256" key="1">
    <source>
        <dbReference type="ARBA" id="ARBA00001947"/>
    </source>
</evidence>
<comment type="catalytic activity">
    <reaction evidence="7">
        <text>L-methionyl-[protein] + [thioredoxin]-disulfide + H2O = L-methionyl-(R)-S-oxide-[protein] + [thioredoxin]-dithiol</text>
        <dbReference type="Rhea" id="RHEA:24164"/>
        <dbReference type="Rhea" id="RHEA-COMP:10698"/>
        <dbReference type="Rhea" id="RHEA-COMP:10700"/>
        <dbReference type="Rhea" id="RHEA-COMP:12313"/>
        <dbReference type="Rhea" id="RHEA-COMP:12314"/>
        <dbReference type="ChEBI" id="CHEBI:15377"/>
        <dbReference type="ChEBI" id="CHEBI:16044"/>
        <dbReference type="ChEBI" id="CHEBI:29950"/>
        <dbReference type="ChEBI" id="CHEBI:45764"/>
        <dbReference type="ChEBI" id="CHEBI:50058"/>
        <dbReference type="EC" id="1.8.4.12"/>
    </reaction>
</comment>
<organism evidence="9">
    <name type="scientific">freshwater metagenome</name>
    <dbReference type="NCBI Taxonomy" id="449393"/>
    <lineage>
        <taxon>unclassified sequences</taxon>
        <taxon>metagenomes</taxon>
        <taxon>ecological metagenomes</taxon>
    </lineage>
</organism>
<dbReference type="GO" id="GO:0005737">
    <property type="term" value="C:cytoplasm"/>
    <property type="evidence" value="ECO:0007669"/>
    <property type="project" value="TreeGrafter"/>
</dbReference>
<evidence type="ECO:0000313" key="14">
    <source>
        <dbReference type="EMBL" id="CAB5033202.1"/>
    </source>
</evidence>
<name>A0A6J6G2T0_9ZZZZ</name>
<proteinExistence type="inferred from homology"/>
<dbReference type="SUPFAM" id="SSF51316">
    <property type="entry name" value="Mss4-like"/>
    <property type="match status" value="1"/>
</dbReference>
<evidence type="ECO:0000313" key="13">
    <source>
        <dbReference type="EMBL" id="CAB4859489.1"/>
    </source>
</evidence>
<gene>
    <name evidence="9" type="ORF">UFOPK1811_00307</name>
    <name evidence="10" type="ORF">UFOPK2360_00190</name>
    <name evidence="11" type="ORF">UFOPK2659_00061</name>
    <name evidence="12" type="ORF">UFOPK2922_00140</name>
    <name evidence="13" type="ORF">UFOPK3306_00339</name>
    <name evidence="14" type="ORF">UFOPK4209_00048</name>
</gene>
<evidence type="ECO:0000313" key="11">
    <source>
        <dbReference type="EMBL" id="CAB4710452.1"/>
    </source>
</evidence>
<dbReference type="EMBL" id="CAEZXH010000006">
    <property type="protein sequence ID" value="CAB4676221.1"/>
    <property type="molecule type" value="Genomic_DNA"/>
</dbReference>
<dbReference type="EMBL" id="CAEZZS010000003">
    <property type="protein sequence ID" value="CAB4767694.1"/>
    <property type="molecule type" value="Genomic_DNA"/>
</dbReference>
<dbReference type="GO" id="GO:0006979">
    <property type="term" value="P:response to oxidative stress"/>
    <property type="evidence" value="ECO:0007669"/>
    <property type="project" value="InterPro"/>
</dbReference>
<evidence type="ECO:0000256" key="5">
    <source>
        <dbReference type="ARBA" id="ARBA00022833"/>
    </source>
</evidence>
<dbReference type="EC" id="1.8.4.12" evidence="3"/>
<dbReference type="EMBL" id="CAEZYJ010000003">
    <property type="protein sequence ID" value="CAB4710452.1"/>
    <property type="molecule type" value="Genomic_DNA"/>
</dbReference>
<evidence type="ECO:0000313" key="12">
    <source>
        <dbReference type="EMBL" id="CAB4767694.1"/>
    </source>
</evidence>
<dbReference type="InterPro" id="IPR028427">
    <property type="entry name" value="Met_Sox_Rdtase_MsrB"/>
</dbReference>
<evidence type="ECO:0000259" key="8">
    <source>
        <dbReference type="PROSITE" id="PS51790"/>
    </source>
</evidence>
<dbReference type="PROSITE" id="PS51790">
    <property type="entry name" value="MSRB"/>
    <property type="match status" value="1"/>
</dbReference>
<evidence type="ECO:0000313" key="10">
    <source>
        <dbReference type="EMBL" id="CAB4676221.1"/>
    </source>
</evidence>
<evidence type="ECO:0000256" key="3">
    <source>
        <dbReference type="ARBA" id="ARBA00012499"/>
    </source>
</evidence>